<dbReference type="RefSeq" id="WP_136855282.1">
    <property type="nucleotide sequence ID" value="NZ_SUNH01000005.1"/>
</dbReference>
<dbReference type="Pfam" id="PF14246">
    <property type="entry name" value="TetR_C_7"/>
    <property type="match status" value="1"/>
</dbReference>
<dbReference type="InterPro" id="IPR001647">
    <property type="entry name" value="HTH_TetR"/>
</dbReference>
<protein>
    <submittedName>
        <fullName evidence="4">TetR/AcrR family transcriptional regulator</fullName>
    </submittedName>
</protein>
<dbReference type="Pfam" id="PF00440">
    <property type="entry name" value="TetR_N"/>
    <property type="match status" value="1"/>
</dbReference>
<dbReference type="PANTHER" id="PTHR30055">
    <property type="entry name" value="HTH-TYPE TRANSCRIPTIONAL REGULATOR RUTR"/>
    <property type="match status" value="1"/>
</dbReference>
<dbReference type="InterPro" id="IPR036271">
    <property type="entry name" value="Tet_transcr_reg_TetR-rel_C_sf"/>
</dbReference>
<dbReference type="Proteomes" id="UP000306223">
    <property type="component" value="Unassembled WGS sequence"/>
</dbReference>
<proteinExistence type="predicted"/>
<dbReference type="GO" id="GO:0000976">
    <property type="term" value="F:transcription cis-regulatory region binding"/>
    <property type="evidence" value="ECO:0007669"/>
    <property type="project" value="TreeGrafter"/>
</dbReference>
<evidence type="ECO:0000256" key="2">
    <source>
        <dbReference type="PROSITE-ProRule" id="PRU00335"/>
    </source>
</evidence>
<name>A0A4U0QWM9_9RHOB</name>
<dbReference type="PROSITE" id="PS50977">
    <property type="entry name" value="HTH_TETR_2"/>
    <property type="match status" value="1"/>
</dbReference>
<dbReference type="InterPro" id="IPR039536">
    <property type="entry name" value="TetR_C_Proteobacteria"/>
</dbReference>
<gene>
    <name evidence="4" type="ORF">FA740_02895</name>
</gene>
<keyword evidence="1 2" id="KW-0238">DNA-binding</keyword>
<evidence type="ECO:0000259" key="3">
    <source>
        <dbReference type="PROSITE" id="PS50977"/>
    </source>
</evidence>
<dbReference type="InterPro" id="IPR009057">
    <property type="entry name" value="Homeodomain-like_sf"/>
</dbReference>
<dbReference type="PRINTS" id="PR00455">
    <property type="entry name" value="HTHTETR"/>
</dbReference>
<keyword evidence="5" id="KW-1185">Reference proteome</keyword>
<accession>A0A4U0QWM9</accession>
<sequence>MNMSMHPNPAVITRGRKFDQVRDGAAAIFLRDGYAGASVDDIARAARVSKATLYSYFPEKSLMFREVLRATSDSAFRQAPFDTDRTGPVADALPAILTQLAQWALSAPRLELLRSVTAEATRFPQEAASFEAMMTDRVVAPLARMIAGWIETGQLAAHDHGQSARQLVTLVTTQVQQPALLTGKAPPADRIAAEAAQLFLSAHAAGRR</sequence>
<dbReference type="InterPro" id="IPR050109">
    <property type="entry name" value="HTH-type_TetR-like_transc_reg"/>
</dbReference>
<dbReference type="SUPFAM" id="SSF46689">
    <property type="entry name" value="Homeodomain-like"/>
    <property type="match status" value="1"/>
</dbReference>
<comment type="caution">
    <text evidence="4">The sequence shown here is derived from an EMBL/GenBank/DDBJ whole genome shotgun (WGS) entry which is preliminary data.</text>
</comment>
<dbReference type="GO" id="GO:0003700">
    <property type="term" value="F:DNA-binding transcription factor activity"/>
    <property type="evidence" value="ECO:0007669"/>
    <property type="project" value="TreeGrafter"/>
</dbReference>
<dbReference type="Gene3D" id="1.10.357.10">
    <property type="entry name" value="Tetracycline Repressor, domain 2"/>
    <property type="match status" value="1"/>
</dbReference>
<feature type="DNA-binding region" description="H-T-H motif" evidence="2">
    <location>
        <begin position="38"/>
        <end position="57"/>
    </location>
</feature>
<dbReference type="OrthoDB" id="9816431at2"/>
<dbReference type="AlphaFoldDB" id="A0A4U0QWM9"/>
<dbReference type="Gene3D" id="1.10.10.60">
    <property type="entry name" value="Homeodomain-like"/>
    <property type="match status" value="1"/>
</dbReference>
<reference evidence="4 5" key="1">
    <citation type="submission" date="2019-04" db="EMBL/GenBank/DDBJ databases">
        <authorList>
            <person name="Li J."/>
        </authorList>
    </citation>
    <scope>NUCLEOTIDE SEQUENCE [LARGE SCALE GENOMIC DNA]</scope>
    <source>
        <strain evidence="4 5">CCTCC AB2016182</strain>
    </source>
</reference>
<dbReference type="PANTHER" id="PTHR30055:SF146">
    <property type="entry name" value="HTH-TYPE TRANSCRIPTIONAL DUAL REGULATOR CECR"/>
    <property type="match status" value="1"/>
</dbReference>
<evidence type="ECO:0000313" key="5">
    <source>
        <dbReference type="Proteomes" id="UP000306223"/>
    </source>
</evidence>
<dbReference type="EMBL" id="SUNH01000005">
    <property type="protein sequence ID" value="TJZ86557.1"/>
    <property type="molecule type" value="Genomic_DNA"/>
</dbReference>
<evidence type="ECO:0000256" key="1">
    <source>
        <dbReference type="ARBA" id="ARBA00023125"/>
    </source>
</evidence>
<feature type="domain" description="HTH tetR-type" evidence="3">
    <location>
        <begin position="15"/>
        <end position="75"/>
    </location>
</feature>
<dbReference type="SUPFAM" id="SSF48498">
    <property type="entry name" value="Tetracyclin repressor-like, C-terminal domain"/>
    <property type="match status" value="1"/>
</dbReference>
<organism evidence="4 5">
    <name type="scientific">Paracoccus hibiscisoli</name>
    <dbReference type="NCBI Taxonomy" id="2023261"/>
    <lineage>
        <taxon>Bacteria</taxon>
        <taxon>Pseudomonadati</taxon>
        <taxon>Pseudomonadota</taxon>
        <taxon>Alphaproteobacteria</taxon>
        <taxon>Rhodobacterales</taxon>
        <taxon>Paracoccaceae</taxon>
        <taxon>Paracoccus</taxon>
    </lineage>
</organism>
<evidence type="ECO:0000313" key="4">
    <source>
        <dbReference type="EMBL" id="TJZ86557.1"/>
    </source>
</evidence>